<dbReference type="Gene3D" id="3.40.50.1820">
    <property type="entry name" value="alpha/beta hydrolase"/>
    <property type="match status" value="1"/>
</dbReference>
<dbReference type="PANTHER" id="PTHR10655:SF57">
    <property type="entry name" value="INACTIVE CARBOXYLESTERASE OS04G0669700-RELATED"/>
    <property type="match status" value="1"/>
</dbReference>
<keyword evidence="4" id="KW-1185">Reference proteome</keyword>
<gene>
    <name evidence="3" type="ORF">C2845_PM15G24860</name>
</gene>
<protein>
    <recommendedName>
        <fullName evidence="2">Phospholipase/carboxylesterase/thioesterase domain-containing protein</fullName>
    </recommendedName>
</protein>
<dbReference type="InterPro" id="IPR003140">
    <property type="entry name" value="PLipase/COase/thioEstase"/>
</dbReference>
<dbReference type="Pfam" id="PF02230">
    <property type="entry name" value="Abhydrolase_2"/>
    <property type="match status" value="1"/>
</dbReference>
<feature type="domain" description="Phospholipase/carboxylesterase/thioesterase" evidence="2">
    <location>
        <begin position="73"/>
        <end position="273"/>
    </location>
</feature>
<evidence type="ECO:0000256" key="1">
    <source>
        <dbReference type="ARBA" id="ARBA00006499"/>
    </source>
</evidence>
<dbReference type="GO" id="GO:0052689">
    <property type="term" value="F:carboxylic ester hydrolase activity"/>
    <property type="evidence" value="ECO:0007669"/>
    <property type="project" value="TreeGrafter"/>
</dbReference>
<evidence type="ECO:0000259" key="2">
    <source>
        <dbReference type="Pfam" id="PF02230"/>
    </source>
</evidence>
<dbReference type="GO" id="GO:0008474">
    <property type="term" value="F:palmitoyl-(protein) hydrolase activity"/>
    <property type="evidence" value="ECO:0007669"/>
    <property type="project" value="TreeGrafter"/>
</dbReference>
<dbReference type="EMBL" id="PQIB02000013">
    <property type="protein sequence ID" value="RLM73038.1"/>
    <property type="molecule type" value="Genomic_DNA"/>
</dbReference>
<dbReference type="InterPro" id="IPR050565">
    <property type="entry name" value="LYPA1-2/EST-like"/>
</dbReference>
<proteinExistence type="inferred from homology"/>
<comment type="similarity">
    <text evidence="1">Belongs to the AB hydrolase superfamily. AB hydrolase 2 family.</text>
</comment>
<dbReference type="AlphaFoldDB" id="A0A3L6Q5E0"/>
<evidence type="ECO:0000313" key="4">
    <source>
        <dbReference type="Proteomes" id="UP000275267"/>
    </source>
</evidence>
<dbReference type="SUPFAM" id="SSF53474">
    <property type="entry name" value="alpha/beta-Hydrolases"/>
    <property type="match status" value="1"/>
</dbReference>
<dbReference type="PANTHER" id="PTHR10655">
    <property type="entry name" value="LYSOPHOSPHOLIPASE-RELATED"/>
    <property type="match status" value="1"/>
</dbReference>
<name>A0A3L6Q5E0_PANMI</name>
<dbReference type="GO" id="GO:0005737">
    <property type="term" value="C:cytoplasm"/>
    <property type="evidence" value="ECO:0007669"/>
    <property type="project" value="TreeGrafter"/>
</dbReference>
<sequence length="314" mass="34168">MEFSGTWLANINEGDQTMLLLAQPALRGRRADEPRAASSQAPSPPPLAVASQFDQMVERMPAAGGGSGRARRCGFVVWLHGLGDCGRANEFIAEHFSAAAFRDTRWAFPTAPTAAVTCNHDSFDRQLWMLMARCACVQKSVRDEEDVLRAVQIVHTMVDREIAAGRNPEDVFVFGLSQGGALSIASVLTYPRTLGGCAVFSGFLPFDSSSFAARVTGDAKKTPVLWIHGGADSLIPIQEGRDGVKFLLGLGMTCEFKVYDRLGHTLAPYELEYCERWASENTLSEHREEEGLKLKKGGLPGSKFLGGIFSCFSK</sequence>
<dbReference type="OrthoDB" id="2418081at2759"/>
<dbReference type="Proteomes" id="UP000275267">
    <property type="component" value="Unassembled WGS sequence"/>
</dbReference>
<accession>A0A3L6Q5E0</accession>
<dbReference type="STRING" id="4540.A0A3L6Q5E0"/>
<evidence type="ECO:0000313" key="3">
    <source>
        <dbReference type="EMBL" id="RLM73038.1"/>
    </source>
</evidence>
<organism evidence="3 4">
    <name type="scientific">Panicum miliaceum</name>
    <name type="common">Proso millet</name>
    <name type="synonym">Broomcorn millet</name>
    <dbReference type="NCBI Taxonomy" id="4540"/>
    <lineage>
        <taxon>Eukaryota</taxon>
        <taxon>Viridiplantae</taxon>
        <taxon>Streptophyta</taxon>
        <taxon>Embryophyta</taxon>
        <taxon>Tracheophyta</taxon>
        <taxon>Spermatophyta</taxon>
        <taxon>Magnoliopsida</taxon>
        <taxon>Liliopsida</taxon>
        <taxon>Poales</taxon>
        <taxon>Poaceae</taxon>
        <taxon>PACMAD clade</taxon>
        <taxon>Panicoideae</taxon>
        <taxon>Panicodae</taxon>
        <taxon>Paniceae</taxon>
        <taxon>Panicinae</taxon>
        <taxon>Panicum</taxon>
        <taxon>Panicum sect. Panicum</taxon>
    </lineage>
</organism>
<dbReference type="InterPro" id="IPR029058">
    <property type="entry name" value="AB_hydrolase_fold"/>
</dbReference>
<comment type="caution">
    <text evidence="3">The sequence shown here is derived from an EMBL/GenBank/DDBJ whole genome shotgun (WGS) entry which is preliminary data.</text>
</comment>
<reference evidence="4" key="1">
    <citation type="journal article" date="2019" name="Nat. Commun.">
        <title>The genome of broomcorn millet.</title>
        <authorList>
            <person name="Zou C."/>
            <person name="Miki D."/>
            <person name="Li D."/>
            <person name="Tang Q."/>
            <person name="Xiao L."/>
            <person name="Rajput S."/>
            <person name="Deng P."/>
            <person name="Jia W."/>
            <person name="Huang R."/>
            <person name="Zhang M."/>
            <person name="Sun Y."/>
            <person name="Hu J."/>
            <person name="Fu X."/>
            <person name="Schnable P.S."/>
            <person name="Li F."/>
            <person name="Zhang H."/>
            <person name="Feng B."/>
            <person name="Zhu X."/>
            <person name="Liu R."/>
            <person name="Schnable J.C."/>
            <person name="Zhu J.-K."/>
            <person name="Zhang H."/>
        </authorList>
    </citation>
    <scope>NUCLEOTIDE SEQUENCE [LARGE SCALE GENOMIC DNA]</scope>
</reference>